<feature type="transmembrane region" description="Helical" evidence="1">
    <location>
        <begin position="29"/>
        <end position="49"/>
    </location>
</feature>
<dbReference type="Gene3D" id="1.20.144.10">
    <property type="entry name" value="Phosphatidic acid phosphatase type 2/haloperoxidase"/>
    <property type="match status" value="2"/>
</dbReference>
<feature type="transmembrane region" description="Helical" evidence="1">
    <location>
        <begin position="84"/>
        <end position="104"/>
    </location>
</feature>
<proteinExistence type="predicted"/>
<keyword evidence="1" id="KW-0812">Transmembrane</keyword>
<feature type="transmembrane region" description="Helical" evidence="1">
    <location>
        <begin position="155"/>
        <end position="174"/>
    </location>
</feature>
<feature type="transmembrane region" description="Helical" evidence="1">
    <location>
        <begin position="209"/>
        <end position="227"/>
    </location>
</feature>
<dbReference type="RefSeq" id="WP_369046994.1">
    <property type="nucleotide sequence ID" value="NZ_CP163302.1"/>
</dbReference>
<dbReference type="InterPro" id="IPR036938">
    <property type="entry name" value="PAP2/HPO_sf"/>
</dbReference>
<name>A0AB39L971_9MICC</name>
<gene>
    <name evidence="3" type="ORF">AB5L97_06925</name>
</gene>
<dbReference type="PANTHER" id="PTHR14969:SF13">
    <property type="entry name" value="AT30094P"/>
    <property type="match status" value="1"/>
</dbReference>
<dbReference type="SMART" id="SM00014">
    <property type="entry name" value="acidPPc"/>
    <property type="match status" value="1"/>
</dbReference>
<dbReference type="AlphaFoldDB" id="A0AB39L971"/>
<feature type="domain" description="Phosphatidic acid phosphatase type 2/haloperoxidase" evidence="2">
    <location>
        <begin position="112"/>
        <end position="224"/>
    </location>
</feature>
<dbReference type="Pfam" id="PF01569">
    <property type="entry name" value="PAP2"/>
    <property type="match status" value="1"/>
</dbReference>
<dbReference type="EMBL" id="CP163302">
    <property type="protein sequence ID" value="XDP46734.1"/>
    <property type="molecule type" value="Genomic_DNA"/>
</dbReference>
<organism evidence="3">
    <name type="scientific">Sinomonas puerhi</name>
    <dbReference type="NCBI Taxonomy" id="3238584"/>
    <lineage>
        <taxon>Bacteria</taxon>
        <taxon>Bacillati</taxon>
        <taxon>Actinomycetota</taxon>
        <taxon>Actinomycetes</taxon>
        <taxon>Micrococcales</taxon>
        <taxon>Micrococcaceae</taxon>
        <taxon>Sinomonas</taxon>
    </lineage>
</organism>
<evidence type="ECO:0000256" key="1">
    <source>
        <dbReference type="SAM" id="Phobius"/>
    </source>
</evidence>
<evidence type="ECO:0000313" key="3">
    <source>
        <dbReference type="EMBL" id="XDP46734.1"/>
    </source>
</evidence>
<sequence>MTASDHAKTTAGGWTQLPIRSRLLRLPTIKHWIVVPIAMSIVLLALGFASTTPSYQNSELAINQWMSTQHVGWMNAVALALEQILGPRGAIVILVLLLVVLWFVRRTPVDAIAVVTVTGFGWVYSLIFKYAVHRHRPDPNLLANPLSPDMDPNSFPSGHVCFAVSLTIALYFLFRHTKWGTWVLVVGLIASAFVAWTRVYVGVHYPMDVVASFPASIAGVFLWSGVWNRIAPPILNRLPFISRLESR</sequence>
<protein>
    <submittedName>
        <fullName evidence="3">Phosphatase PAP2 family protein</fullName>
    </submittedName>
</protein>
<feature type="transmembrane region" description="Helical" evidence="1">
    <location>
        <begin position="181"/>
        <end position="203"/>
    </location>
</feature>
<evidence type="ECO:0000259" key="2">
    <source>
        <dbReference type="SMART" id="SM00014"/>
    </source>
</evidence>
<dbReference type="SUPFAM" id="SSF48317">
    <property type="entry name" value="Acid phosphatase/Vanadium-dependent haloperoxidase"/>
    <property type="match status" value="1"/>
</dbReference>
<keyword evidence="1" id="KW-0472">Membrane</keyword>
<accession>A0AB39L971</accession>
<dbReference type="PANTHER" id="PTHR14969">
    <property type="entry name" value="SPHINGOSINE-1-PHOSPHATE PHOSPHOHYDROLASE"/>
    <property type="match status" value="1"/>
</dbReference>
<feature type="transmembrane region" description="Helical" evidence="1">
    <location>
        <begin position="111"/>
        <end position="132"/>
    </location>
</feature>
<keyword evidence="1" id="KW-1133">Transmembrane helix</keyword>
<dbReference type="InterPro" id="IPR000326">
    <property type="entry name" value="PAP2/HPO"/>
</dbReference>
<dbReference type="KEGG" id="spue:AB5L97_06925"/>
<reference evidence="3" key="1">
    <citation type="submission" date="2024-07" db="EMBL/GenBank/DDBJ databases">
        <authorList>
            <person name="fu j."/>
        </authorList>
    </citation>
    <scope>NUCLEOTIDE SEQUENCE</scope>
    <source>
        <strain evidence="3">P10A9</strain>
    </source>
</reference>